<feature type="transmembrane region" description="Helical" evidence="1">
    <location>
        <begin position="12"/>
        <end position="32"/>
    </location>
</feature>
<evidence type="ECO:0000313" key="2">
    <source>
        <dbReference type="EMBL" id="MBP1907513.1"/>
    </source>
</evidence>
<keyword evidence="1" id="KW-0812">Transmembrane</keyword>
<gene>
    <name evidence="2" type="ORF">J2Z32_004188</name>
</gene>
<protein>
    <submittedName>
        <fullName evidence="2">Uncharacterized protein</fullName>
    </submittedName>
</protein>
<sequence>MIHKRKIKVEVMFVIGFLSTLIIAFGTFYLGLRMGVSQTEAKYSYLKTSPPELESSSSYEQQDLVTYYYVVFQPYQQFKDHFDKMSDIVKQSDTSAKSKEALKKIRSEAQKQYEQIAANSIAAESPLLKESHNDILKSLKLFDQGIGNILNENKNVDQLRNILYENNFTSKAITYGLQAQKKYYTSILKWTAKSNHNVATDYTFNNNTTIKQWKGFSLSIKNKAVTDIMLKNTLYVSYLPQDMTAKIDQMINSGKAATLKLETITSIVKILTETEAVQKKEFVKWRNAYYVGEFLPTLPFFVED</sequence>
<keyword evidence="1" id="KW-0472">Membrane</keyword>
<keyword evidence="1" id="KW-1133">Transmembrane helix</keyword>
<comment type="caution">
    <text evidence="2">The sequence shown here is derived from an EMBL/GenBank/DDBJ whole genome shotgun (WGS) entry which is preliminary data.</text>
</comment>
<dbReference type="EMBL" id="JAGGKG010000027">
    <property type="protein sequence ID" value="MBP1907513.1"/>
    <property type="molecule type" value="Genomic_DNA"/>
</dbReference>
<dbReference type="RefSeq" id="WP_210091091.1">
    <property type="nucleotide sequence ID" value="NZ_JAGGKG010000027.1"/>
</dbReference>
<evidence type="ECO:0000313" key="3">
    <source>
        <dbReference type="Proteomes" id="UP001519272"/>
    </source>
</evidence>
<name>A0ABS4FYT6_9BACL</name>
<reference evidence="2 3" key="1">
    <citation type="submission" date="2021-03" db="EMBL/GenBank/DDBJ databases">
        <title>Genomic Encyclopedia of Type Strains, Phase IV (KMG-IV): sequencing the most valuable type-strain genomes for metagenomic binning, comparative biology and taxonomic classification.</title>
        <authorList>
            <person name="Goeker M."/>
        </authorList>
    </citation>
    <scope>NUCLEOTIDE SEQUENCE [LARGE SCALE GENOMIC DNA]</scope>
    <source>
        <strain evidence="2 3">DSM 14349</strain>
    </source>
</reference>
<accession>A0ABS4FYT6</accession>
<dbReference type="Proteomes" id="UP001519272">
    <property type="component" value="Unassembled WGS sequence"/>
</dbReference>
<organism evidence="2 3">
    <name type="scientific">Paenibacillus turicensis</name>
    <dbReference type="NCBI Taxonomy" id="160487"/>
    <lineage>
        <taxon>Bacteria</taxon>
        <taxon>Bacillati</taxon>
        <taxon>Bacillota</taxon>
        <taxon>Bacilli</taxon>
        <taxon>Bacillales</taxon>
        <taxon>Paenibacillaceae</taxon>
        <taxon>Paenibacillus</taxon>
    </lineage>
</organism>
<proteinExistence type="predicted"/>
<keyword evidence="3" id="KW-1185">Reference proteome</keyword>
<evidence type="ECO:0000256" key="1">
    <source>
        <dbReference type="SAM" id="Phobius"/>
    </source>
</evidence>